<evidence type="ECO:0000259" key="9">
    <source>
        <dbReference type="PROSITE" id="PS50850"/>
    </source>
</evidence>
<keyword evidence="11" id="KW-1185">Reference proteome</keyword>
<gene>
    <name evidence="10" type="ORF">JO379_000421</name>
</gene>
<keyword evidence="3" id="KW-1003">Cell membrane</keyword>
<dbReference type="EMBL" id="JAGIOH010000001">
    <property type="protein sequence ID" value="MBP2400952.1"/>
    <property type="molecule type" value="Genomic_DNA"/>
</dbReference>
<feature type="transmembrane region" description="Helical" evidence="8">
    <location>
        <begin position="184"/>
        <end position="202"/>
    </location>
</feature>
<dbReference type="Gene3D" id="1.20.1250.20">
    <property type="entry name" value="MFS general substrate transporter like domains"/>
    <property type="match status" value="1"/>
</dbReference>
<evidence type="ECO:0000256" key="7">
    <source>
        <dbReference type="ARBA" id="ARBA00023251"/>
    </source>
</evidence>
<evidence type="ECO:0000256" key="1">
    <source>
        <dbReference type="ARBA" id="ARBA00004651"/>
    </source>
</evidence>
<feature type="transmembrane region" description="Helical" evidence="8">
    <location>
        <begin position="313"/>
        <end position="337"/>
    </location>
</feature>
<dbReference type="SUPFAM" id="SSF103473">
    <property type="entry name" value="MFS general substrate transporter"/>
    <property type="match status" value="1"/>
</dbReference>
<dbReference type="InterPro" id="IPR020846">
    <property type="entry name" value="MFS_dom"/>
</dbReference>
<feature type="domain" description="Major facilitator superfamily (MFS) profile" evidence="9">
    <location>
        <begin position="1"/>
        <end position="437"/>
    </location>
</feature>
<evidence type="ECO:0000256" key="3">
    <source>
        <dbReference type="ARBA" id="ARBA00022475"/>
    </source>
</evidence>
<feature type="transmembrane region" description="Helical" evidence="8">
    <location>
        <begin position="36"/>
        <end position="55"/>
    </location>
</feature>
<comment type="subcellular location">
    <subcellularLocation>
        <location evidence="1">Cell membrane</location>
        <topology evidence="1">Multi-pass membrane protein</topology>
    </subcellularLocation>
</comment>
<evidence type="ECO:0000256" key="8">
    <source>
        <dbReference type="SAM" id="Phobius"/>
    </source>
</evidence>
<feature type="transmembrane region" description="Helical" evidence="8">
    <location>
        <begin position="258"/>
        <end position="277"/>
    </location>
</feature>
<dbReference type="PANTHER" id="PTHR42718">
    <property type="entry name" value="MAJOR FACILITATOR SUPERFAMILY MULTIDRUG TRANSPORTER MFSC"/>
    <property type="match status" value="1"/>
</dbReference>
<dbReference type="InterPro" id="IPR036259">
    <property type="entry name" value="MFS_trans_sf"/>
</dbReference>
<accession>A0ABS4XWR2</accession>
<reference evidence="10 11" key="1">
    <citation type="submission" date="2021-03" db="EMBL/GenBank/DDBJ databases">
        <title>Sequencing the genomes of 1000 actinobacteria strains.</title>
        <authorList>
            <person name="Klenk H.-P."/>
        </authorList>
    </citation>
    <scope>NUCLEOTIDE SEQUENCE [LARGE SCALE GENOMIC DNA]</scope>
    <source>
        <strain evidence="10 11">DSM 41480</strain>
    </source>
</reference>
<evidence type="ECO:0000256" key="2">
    <source>
        <dbReference type="ARBA" id="ARBA00022448"/>
    </source>
</evidence>
<dbReference type="Pfam" id="PF07690">
    <property type="entry name" value="MFS_1"/>
    <property type="match status" value="1"/>
</dbReference>
<evidence type="ECO:0000256" key="4">
    <source>
        <dbReference type="ARBA" id="ARBA00022692"/>
    </source>
</evidence>
<dbReference type="Gene3D" id="1.20.1720.10">
    <property type="entry name" value="Multidrug resistance protein D"/>
    <property type="match status" value="1"/>
</dbReference>
<dbReference type="PANTHER" id="PTHR42718:SF46">
    <property type="entry name" value="BLR6921 PROTEIN"/>
    <property type="match status" value="1"/>
</dbReference>
<feature type="transmembrane region" description="Helical" evidence="8">
    <location>
        <begin position="120"/>
        <end position="139"/>
    </location>
</feature>
<dbReference type="InterPro" id="IPR011701">
    <property type="entry name" value="MFS"/>
</dbReference>
<keyword evidence="5 8" id="KW-1133">Transmembrane helix</keyword>
<name>A0ABS4XWR2_9ACTN</name>
<keyword evidence="2" id="KW-0813">Transport</keyword>
<keyword evidence="4 8" id="KW-0812">Transmembrane</keyword>
<feature type="transmembrane region" description="Helical" evidence="8">
    <location>
        <begin position="61"/>
        <end position="83"/>
    </location>
</feature>
<proteinExistence type="predicted"/>
<keyword evidence="7" id="KW-0046">Antibiotic resistance</keyword>
<evidence type="ECO:0000256" key="5">
    <source>
        <dbReference type="ARBA" id="ARBA00022989"/>
    </source>
</evidence>
<sequence length="438" mass="43347">MSPAQAQWFAAGYQLCAGPLQLGAGGLADRLGPRRVLLGALAVFAAGSLLATVAVHAPCLIAARLLQGTGGAALSPVSLALLLSLHSASGHEDRAVAGWVSTAAVASCLGPLLGGSLTGLLGWRGVFAALAVLASLTACRARSLPAPHPDPKTAMPLDALGIALCTGTGAAILVTFTAATAHSAALATAAALSSAVLLPLLVRQTRRHSHPALDAGLLRRAPARRALLALLTLFSANSAFHFLAYFHLSRAHSLSPVQAALVALPATLPAVIAGRLAVARSAHRHGPALIRAGLLCVAAGLLTATAGCRRPTPLWLLSGGYVLVGCGLGLANGAAMTTVTRHRAAHLTSRATATATTFAMLGGASGPVAAGAALAIAAHLPLGRGAPSGDLPAAALTAGASGGSQQGVTVGVHASLVLIALGTTAAAFALGRRARTDR</sequence>
<feature type="transmembrane region" description="Helical" evidence="8">
    <location>
        <begin position="226"/>
        <end position="246"/>
    </location>
</feature>
<organism evidence="10 11">
    <name type="scientific">Streptomyces syringium</name>
    <dbReference type="NCBI Taxonomy" id="76729"/>
    <lineage>
        <taxon>Bacteria</taxon>
        <taxon>Bacillati</taxon>
        <taxon>Actinomycetota</taxon>
        <taxon>Actinomycetes</taxon>
        <taxon>Kitasatosporales</taxon>
        <taxon>Streptomycetaceae</taxon>
        <taxon>Streptomyces</taxon>
    </lineage>
</organism>
<keyword evidence="6 8" id="KW-0472">Membrane</keyword>
<evidence type="ECO:0000256" key="6">
    <source>
        <dbReference type="ARBA" id="ARBA00023136"/>
    </source>
</evidence>
<evidence type="ECO:0000313" key="10">
    <source>
        <dbReference type="EMBL" id="MBP2400952.1"/>
    </source>
</evidence>
<comment type="caution">
    <text evidence="10">The sequence shown here is derived from an EMBL/GenBank/DDBJ whole genome shotgun (WGS) entry which is preliminary data.</text>
</comment>
<feature type="transmembrane region" description="Helical" evidence="8">
    <location>
        <begin position="159"/>
        <end position="178"/>
    </location>
</feature>
<feature type="transmembrane region" description="Helical" evidence="8">
    <location>
        <begin position="358"/>
        <end position="382"/>
    </location>
</feature>
<dbReference type="PROSITE" id="PS50850">
    <property type="entry name" value="MFS"/>
    <property type="match status" value="1"/>
</dbReference>
<feature type="transmembrane region" description="Helical" evidence="8">
    <location>
        <begin position="95"/>
        <end position="114"/>
    </location>
</feature>
<dbReference type="Proteomes" id="UP001519291">
    <property type="component" value="Unassembled WGS sequence"/>
</dbReference>
<feature type="transmembrane region" description="Helical" evidence="8">
    <location>
        <begin position="289"/>
        <end position="307"/>
    </location>
</feature>
<protein>
    <submittedName>
        <fullName evidence="10">MFS family permease</fullName>
    </submittedName>
</protein>
<evidence type="ECO:0000313" key="11">
    <source>
        <dbReference type="Proteomes" id="UP001519291"/>
    </source>
</evidence>
<feature type="transmembrane region" description="Helical" evidence="8">
    <location>
        <begin position="410"/>
        <end position="430"/>
    </location>
</feature>